<dbReference type="GO" id="GO:0016301">
    <property type="term" value="F:kinase activity"/>
    <property type="evidence" value="ECO:0007669"/>
    <property type="project" value="UniProtKB-KW"/>
</dbReference>
<keyword evidence="9" id="KW-0812">Transmembrane</keyword>
<evidence type="ECO:0000256" key="2">
    <source>
        <dbReference type="ARBA" id="ARBA00012438"/>
    </source>
</evidence>
<reference evidence="11 12" key="1">
    <citation type="submission" date="2022-01" db="EMBL/GenBank/DDBJ databases">
        <title>Desulfofustis limnae sp. nov., a novel mesophilic sulfate-reducing bacterium isolated from marsh soil.</title>
        <authorList>
            <person name="Watanabe M."/>
            <person name="Takahashi A."/>
            <person name="Kojima H."/>
            <person name="Fukui M."/>
        </authorList>
    </citation>
    <scope>NUCLEOTIDE SEQUENCE [LARGE SCALE GENOMIC DNA]</scope>
    <source>
        <strain evidence="11 12">PPLL</strain>
    </source>
</reference>
<evidence type="ECO:0000256" key="1">
    <source>
        <dbReference type="ARBA" id="ARBA00000085"/>
    </source>
</evidence>
<dbReference type="Pfam" id="PF00512">
    <property type="entry name" value="HisKA"/>
    <property type="match status" value="1"/>
</dbReference>
<evidence type="ECO:0000256" key="3">
    <source>
        <dbReference type="ARBA" id="ARBA00022553"/>
    </source>
</evidence>
<keyword evidence="12" id="KW-1185">Reference proteome</keyword>
<dbReference type="InterPro" id="IPR003661">
    <property type="entry name" value="HisK_dim/P_dom"/>
</dbReference>
<dbReference type="Gene3D" id="3.30.565.10">
    <property type="entry name" value="Histidine kinase-like ATPase, C-terminal domain"/>
    <property type="match status" value="1"/>
</dbReference>
<dbReference type="SMART" id="SM00388">
    <property type="entry name" value="HisKA"/>
    <property type="match status" value="1"/>
</dbReference>
<keyword evidence="8" id="KW-0902">Two-component regulatory system</keyword>
<accession>A0ABN6M5Z1</accession>
<keyword evidence="4" id="KW-0808">Transferase</keyword>
<sequence>MMRKKAYYSAITRRLVIAFFCLSVVPIVGFALVAKDQVEQTNIVKLQELANSTIEHRAEVISLFLKDRLSLLRLLVSLYPEDFLIQQERLEQLFLALAPQGDIVDLQVIDSSGLQFAYVGPYRTMIEGKRYDEASWFKETLISGVHVSDVFSGYRNVPHFVVAVTNPLKTLVLRATINSSIFNSLLHSAQLGPRGDAFIVNQAGAFQTPSLLGDTELNREERLLISFDSRQGSLVTDKYVYTSHWIDNNRWLLVIKANIEDSFGYYIQVRNRIIMLVVAISVLAMLGATLASVAISRNLQRSDKEYGALSMQFAQVEKMATVGRLAAGIAHEINNPLQMITNQAGWIGELLPEEDPASIKNLEEYQKAVEQIKYHVRRAGTITHRLLGYSRKMSTQQERVSINELVEEAVSFVEREASYNHIAINRRFNHDLPAVMTDGPQLQQVFLNLLNNAIDAVGQKGEITITTRIGTKGMLVIEFADSGPGIKPEALKQIFDPFFTTKQTGKGTGLGLYISYDIVQKLGGSIQAANGPKGGAVFIVEIPRSGFSENES</sequence>
<dbReference type="CDD" id="cd00082">
    <property type="entry name" value="HisKA"/>
    <property type="match status" value="1"/>
</dbReference>
<keyword evidence="7" id="KW-0067">ATP-binding</keyword>
<evidence type="ECO:0000256" key="7">
    <source>
        <dbReference type="ARBA" id="ARBA00022840"/>
    </source>
</evidence>
<evidence type="ECO:0000313" key="11">
    <source>
        <dbReference type="EMBL" id="BDD86983.1"/>
    </source>
</evidence>
<dbReference type="PANTHER" id="PTHR43065:SF46">
    <property type="entry name" value="C4-DICARBOXYLATE TRANSPORT SENSOR PROTEIN DCTB"/>
    <property type="match status" value="1"/>
</dbReference>
<dbReference type="RefSeq" id="WP_284154043.1">
    <property type="nucleotide sequence ID" value="NZ_AP025516.1"/>
</dbReference>
<keyword evidence="3" id="KW-0597">Phosphoprotein</keyword>
<name>A0ABN6M5Z1_9BACT</name>
<keyword evidence="9" id="KW-1133">Transmembrane helix</keyword>
<feature type="transmembrane region" description="Helical" evidence="9">
    <location>
        <begin position="273"/>
        <end position="295"/>
    </location>
</feature>
<dbReference type="Gene3D" id="1.10.287.130">
    <property type="match status" value="1"/>
</dbReference>
<evidence type="ECO:0000256" key="4">
    <source>
        <dbReference type="ARBA" id="ARBA00022679"/>
    </source>
</evidence>
<evidence type="ECO:0000256" key="9">
    <source>
        <dbReference type="SAM" id="Phobius"/>
    </source>
</evidence>
<dbReference type="InterPro" id="IPR004358">
    <property type="entry name" value="Sig_transdc_His_kin-like_C"/>
</dbReference>
<dbReference type="EMBL" id="AP025516">
    <property type="protein sequence ID" value="BDD86983.1"/>
    <property type="molecule type" value="Genomic_DNA"/>
</dbReference>
<dbReference type="Proteomes" id="UP000830055">
    <property type="component" value="Chromosome"/>
</dbReference>
<dbReference type="PROSITE" id="PS50109">
    <property type="entry name" value="HIS_KIN"/>
    <property type="match status" value="1"/>
</dbReference>
<proteinExistence type="predicted"/>
<evidence type="ECO:0000256" key="8">
    <source>
        <dbReference type="ARBA" id="ARBA00023012"/>
    </source>
</evidence>
<gene>
    <name evidence="11" type="ORF">DPPLL_13480</name>
</gene>
<dbReference type="EC" id="2.7.13.3" evidence="2"/>
<evidence type="ECO:0000256" key="6">
    <source>
        <dbReference type="ARBA" id="ARBA00022777"/>
    </source>
</evidence>
<dbReference type="InterPro" id="IPR003594">
    <property type="entry name" value="HATPase_dom"/>
</dbReference>
<evidence type="ECO:0000313" key="12">
    <source>
        <dbReference type="Proteomes" id="UP000830055"/>
    </source>
</evidence>
<dbReference type="InterPro" id="IPR005467">
    <property type="entry name" value="His_kinase_dom"/>
</dbReference>
<comment type="catalytic activity">
    <reaction evidence="1">
        <text>ATP + protein L-histidine = ADP + protein N-phospho-L-histidine.</text>
        <dbReference type="EC" id="2.7.13.3"/>
    </reaction>
</comment>
<keyword evidence="6 11" id="KW-0418">Kinase</keyword>
<evidence type="ECO:0000259" key="10">
    <source>
        <dbReference type="PROSITE" id="PS50109"/>
    </source>
</evidence>
<dbReference type="Pfam" id="PF02518">
    <property type="entry name" value="HATPase_c"/>
    <property type="match status" value="1"/>
</dbReference>
<dbReference type="SUPFAM" id="SSF55874">
    <property type="entry name" value="ATPase domain of HSP90 chaperone/DNA topoisomerase II/histidine kinase"/>
    <property type="match status" value="1"/>
</dbReference>
<dbReference type="InterPro" id="IPR036890">
    <property type="entry name" value="HATPase_C_sf"/>
</dbReference>
<dbReference type="PANTHER" id="PTHR43065">
    <property type="entry name" value="SENSOR HISTIDINE KINASE"/>
    <property type="match status" value="1"/>
</dbReference>
<dbReference type="SMART" id="SM00387">
    <property type="entry name" value="HATPase_c"/>
    <property type="match status" value="1"/>
</dbReference>
<organism evidence="11 12">
    <name type="scientific">Desulfofustis limnaeus</name>
    <dbReference type="NCBI Taxonomy" id="2740163"/>
    <lineage>
        <taxon>Bacteria</taxon>
        <taxon>Pseudomonadati</taxon>
        <taxon>Thermodesulfobacteriota</taxon>
        <taxon>Desulfobulbia</taxon>
        <taxon>Desulfobulbales</taxon>
        <taxon>Desulfocapsaceae</taxon>
        <taxon>Desulfofustis</taxon>
    </lineage>
</organism>
<dbReference type="SUPFAM" id="SSF47384">
    <property type="entry name" value="Homodimeric domain of signal transducing histidine kinase"/>
    <property type="match status" value="1"/>
</dbReference>
<evidence type="ECO:0000256" key="5">
    <source>
        <dbReference type="ARBA" id="ARBA00022741"/>
    </source>
</evidence>
<dbReference type="PRINTS" id="PR00344">
    <property type="entry name" value="BCTRLSENSOR"/>
</dbReference>
<protein>
    <recommendedName>
        <fullName evidence="2">histidine kinase</fullName>
        <ecNumber evidence="2">2.7.13.3</ecNumber>
    </recommendedName>
</protein>
<keyword evidence="5" id="KW-0547">Nucleotide-binding</keyword>
<dbReference type="InterPro" id="IPR036097">
    <property type="entry name" value="HisK_dim/P_sf"/>
</dbReference>
<keyword evidence="9" id="KW-0472">Membrane</keyword>
<feature type="domain" description="Histidine kinase" evidence="10">
    <location>
        <begin position="328"/>
        <end position="546"/>
    </location>
</feature>